<evidence type="ECO:0000259" key="1">
    <source>
        <dbReference type="Pfam" id="PF17775"/>
    </source>
</evidence>
<keyword evidence="3" id="KW-1185">Reference proteome</keyword>
<feature type="domain" description="YchJ-like middle NTF2-like" evidence="1">
    <location>
        <begin position="29"/>
        <end position="121"/>
    </location>
</feature>
<dbReference type="RefSeq" id="WP_140997816.1">
    <property type="nucleotide sequence ID" value="NZ_VDCZ01000006.1"/>
</dbReference>
<evidence type="ECO:0000313" key="2">
    <source>
        <dbReference type="EMBL" id="MVO09438.1"/>
    </source>
</evidence>
<dbReference type="InterPro" id="IPR032710">
    <property type="entry name" value="NTF2-like_dom_sf"/>
</dbReference>
<dbReference type="Proteomes" id="UP000431264">
    <property type="component" value="Unassembled WGS sequence"/>
</dbReference>
<dbReference type="EMBL" id="WQLW01000006">
    <property type="protein sequence ID" value="MVO09438.1"/>
    <property type="molecule type" value="Genomic_DNA"/>
</dbReference>
<dbReference type="OrthoDB" id="21421at2"/>
<name>A0A6I4III2_9FLAO</name>
<evidence type="ECO:0000313" key="3">
    <source>
        <dbReference type="Proteomes" id="UP000431264"/>
    </source>
</evidence>
<dbReference type="Gene3D" id="3.10.450.50">
    <property type="match status" value="1"/>
</dbReference>
<dbReference type="Pfam" id="PF17775">
    <property type="entry name" value="YchJ_M-like"/>
    <property type="match status" value="1"/>
</dbReference>
<dbReference type="SUPFAM" id="SSF54427">
    <property type="entry name" value="NTF2-like"/>
    <property type="match status" value="1"/>
</dbReference>
<dbReference type="AlphaFoldDB" id="A0A6I4III2"/>
<comment type="caution">
    <text evidence="2">The sequence shown here is derived from an EMBL/GenBank/DDBJ whole genome shotgun (WGS) entry which is preliminary data.</text>
</comment>
<accession>A0A6I4III2</accession>
<protein>
    <recommendedName>
        <fullName evidence="1">YchJ-like middle NTF2-like domain-containing protein</fullName>
    </recommendedName>
</protein>
<organism evidence="2 3">
    <name type="scientific">Flavobacterium profundi</name>
    <dbReference type="NCBI Taxonomy" id="1774945"/>
    <lineage>
        <taxon>Bacteria</taxon>
        <taxon>Pseudomonadati</taxon>
        <taxon>Bacteroidota</taxon>
        <taxon>Flavobacteriia</taxon>
        <taxon>Flavobacteriales</taxon>
        <taxon>Flavobacteriaceae</taxon>
        <taxon>Flavobacterium</taxon>
    </lineage>
</organism>
<sequence length="124" mass="14674">MKSCYCCSGKAFETCCEPFIKGTNIPVFPEQLMRSRYTAYVLHLADYLIETTAVSQRKYYSKKEILSWAKANTWIKLEISIAYDTIVEFKAYYLDNRLQAQIHHEKSTFEQVNGKWYYVDGEFY</sequence>
<dbReference type="InterPro" id="IPR048469">
    <property type="entry name" value="YchJ-like_M"/>
</dbReference>
<gene>
    <name evidence="2" type="ORF">GOQ30_09735</name>
</gene>
<reference evidence="3" key="1">
    <citation type="submission" date="2019-05" db="EMBL/GenBank/DDBJ databases">
        <title>Flavobacterium profundi sp. nov., isolated from a deep-sea seamount.</title>
        <authorList>
            <person name="Zhang D.-C."/>
        </authorList>
    </citation>
    <scope>NUCLEOTIDE SEQUENCE [LARGE SCALE GENOMIC DNA]</scope>
    <source>
        <strain evidence="3">TP390</strain>
    </source>
</reference>
<proteinExistence type="predicted"/>